<evidence type="ECO:0000313" key="3">
    <source>
        <dbReference type="Proteomes" id="UP001296104"/>
    </source>
</evidence>
<organism evidence="2 3">
    <name type="scientific">Lecanosticta acicola</name>
    <dbReference type="NCBI Taxonomy" id="111012"/>
    <lineage>
        <taxon>Eukaryota</taxon>
        <taxon>Fungi</taxon>
        <taxon>Dikarya</taxon>
        <taxon>Ascomycota</taxon>
        <taxon>Pezizomycotina</taxon>
        <taxon>Dothideomycetes</taxon>
        <taxon>Dothideomycetidae</taxon>
        <taxon>Mycosphaerellales</taxon>
        <taxon>Mycosphaerellaceae</taxon>
        <taxon>Lecanosticta</taxon>
    </lineage>
</organism>
<dbReference type="EMBL" id="CAVMBE010000136">
    <property type="protein sequence ID" value="CAK4034782.1"/>
    <property type="molecule type" value="Genomic_DNA"/>
</dbReference>
<proteinExistence type="predicted"/>
<keyword evidence="3" id="KW-1185">Reference proteome</keyword>
<name>A0AAI8Z977_9PEZI</name>
<accession>A0AAI8Z977</accession>
<comment type="caution">
    <text evidence="2">The sequence shown here is derived from an EMBL/GenBank/DDBJ whole genome shotgun (WGS) entry which is preliminary data.</text>
</comment>
<feature type="region of interest" description="Disordered" evidence="1">
    <location>
        <begin position="44"/>
        <end position="80"/>
    </location>
</feature>
<dbReference type="AlphaFoldDB" id="A0AAI8Z977"/>
<evidence type="ECO:0000313" key="2">
    <source>
        <dbReference type="EMBL" id="CAK4034782.1"/>
    </source>
</evidence>
<sequence>MHLSLRKMVGAAIREGFRLGARQFFHQASLWTLGTLFAVTARGNSKETQESKARSSTEQDTLEIRSDTDLKKATRQGTSKLTNQKSRITVPALLALPTELRLQIYQYLAQQRCRKRLNFTAMRRMEESALDAPHNWIFTHPLIFNEALQFITRIQTAVLLKDVNDVAALRLLFPNLRQVVLDFPDVSAKQMQQALRCLKDLPGLYSIIIKTSPWNLNGVRFPYAWRGFPALTDVILVDDKLKAERKRKRHEAELRRAPILEDIAQKKRVWEAMKSRHARGLPTPALGVAFDALDQAKSKSTELNSALNDDLHRIQQSWRSNLLTKQIAIIDNDLAKRCGMCECRKCLACFEVTVKHPIVLDWMHRRTLSEEDVLRWVRQKGLI</sequence>
<gene>
    <name evidence="2" type="ORF">LECACI_7A009940</name>
</gene>
<dbReference type="Proteomes" id="UP001296104">
    <property type="component" value="Unassembled WGS sequence"/>
</dbReference>
<protein>
    <submittedName>
        <fullName evidence="2">Uncharacterized protein</fullName>
    </submittedName>
</protein>
<feature type="compositionally biased region" description="Basic and acidic residues" evidence="1">
    <location>
        <begin position="44"/>
        <end position="72"/>
    </location>
</feature>
<evidence type="ECO:0000256" key="1">
    <source>
        <dbReference type="SAM" id="MobiDB-lite"/>
    </source>
</evidence>
<reference evidence="2" key="1">
    <citation type="submission" date="2023-11" db="EMBL/GenBank/DDBJ databases">
        <authorList>
            <person name="Alioto T."/>
            <person name="Alioto T."/>
            <person name="Gomez Garrido J."/>
        </authorList>
    </citation>
    <scope>NUCLEOTIDE SEQUENCE</scope>
</reference>